<evidence type="ECO:0000256" key="4">
    <source>
        <dbReference type="ARBA" id="ARBA00022679"/>
    </source>
</evidence>
<feature type="transmembrane region" description="Helical" evidence="9">
    <location>
        <begin position="346"/>
        <end position="365"/>
    </location>
</feature>
<keyword evidence="5 9" id="KW-0812">Transmembrane</keyword>
<keyword evidence="6 9" id="KW-1133">Transmembrane helix</keyword>
<dbReference type="InterPro" id="IPR050297">
    <property type="entry name" value="LipidA_mod_glycosyltrf_83"/>
</dbReference>
<evidence type="ECO:0000256" key="8">
    <source>
        <dbReference type="SAM" id="MobiDB-lite"/>
    </source>
</evidence>
<dbReference type="Proteomes" id="UP001318300">
    <property type="component" value="Unassembled WGS sequence"/>
</dbReference>
<evidence type="ECO:0000256" key="2">
    <source>
        <dbReference type="ARBA" id="ARBA00022475"/>
    </source>
</evidence>
<evidence type="ECO:0000256" key="1">
    <source>
        <dbReference type="ARBA" id="ARBA00004651"/>
    </source>
</evidence>
<evidence type="ECO:0000256" key="7">
    <source>
        <dbReference type="ARBA" id="ARBA00023136"/>
    </source>
</evidence>
<dbReference type="EMBL" id="JAAOYO010000001">
    <property type="protein sequence ID" value="NII39912.1"/>
    <property type="molecule type" value="Genomic_DNA"/>
</dbReference>
<protein>
    <submittedName>
        <fullName evidence="10">Mannosyltransferase</fullName>
        <ecNumber evidence="10">2.4.1.-</ecNumber>
    </submittedName>
</protein>
<keyword evidence="7 9" id="KW-0472">Membrane</keyword>
<feature type="transmembrane region" description="Helical" evidence="9">
    <location>
        <begin position="321"/>
        <end position="340"/>
    </location>
</feature>
<name>A0ABX0T4F5_9MICO</name>
<dbReference type="EC" id="2.4.1.-" evidence="10"/>
<dbReference type="PANTHER" id="PTHR33908">
    <property type="entry name" value="MANNOSYLTRANSFERASE YKCB-RELATED"/>
    <property type="match status" value="1"/>
</dbReference>
<gene>
    <name evidence="10" type="ORF">E9228_000531</name>
</gene>
<proteinExistence type="predicted"/>
<sequence>MPRTRSDSPPDVVADRPSTVDGTPTHGRLALVLGSVFVGIVGTVVSFWGAWTAPAGIDEAATMSAARRSLPELWHMAHNVDGVHSLYYAFVHVWFRFLPYDLATLRFPSAVAAGVAAALLVVLVSRLTTLRAGLIAGVVLAVLPRTTSSGLQGRSYAMSIAVAVVLTLIFVVATDRSIQRRPRAWLWWLGYTVVAVFGSALFLYSALLVVAHACTMLIWQLTRRRQGATGRAGLSWLVAAVAAAAGTVPIVLLTSGQAQKQLYWIGTTLSVDGRLADSVFVLQYFGLSTVLAVVSGVLALVGIVAVLVLRRLRPWVAAIEIALPAVVLPTVIVIVVSVVVQPLYNSRYLTFTTPFVAVLVGLGLAAVRWRTVSVVGLVVFAVVAAPQIAQQKEPDHKTGSHWRDVAAYVAAERERLPDLGGVDGVYYGPLPGHPIRTTEYVSSSYPAPFRGLRDVTLVRTAADVGELWADRSPATAIPRLRGVDRMWYVGATTAEQPAAVGDRLEAHGWRVETRHRVDDFVVVTYVR</sequence>
<feature type="transmembrane region" description="Helical" evidence="9">
    <location>
        <begin position="29"/>
        <end position="52"/>
    </location>
</feature>
<comment type="caution">
    <text evidence="10">The sequence shown here is derived from an EMBL/GenBank/DDBJ whole genome shotgun (WGS) entry which is preliminary data.</text>
</comment>
<feature type="region of interest" description="Disordered" evidence="8">
    <location>
        <begin position="1"/>
        <end position="20"/>
    </location>
</feature>
<reference evidence="10 11" key="1">
    <citation type="submission" date="2020-03" db="EMBL/GenBank/DDBJ databases">
        <title>Above-ground endophytic microbial communities from plants in different locations in the United States.</title>
        <authorList>
            <person name="Frank C."/>
        </authorList>
    </citation>
    <scope>NUCLEOTIDE SEQUENCE [LARGE SCALE GENOMIC DNA]</scope>
    <source>
        <strain evidence="10 11">WW7</strain>
    </source>
</reference>
<accession>A0ABX0T4F5</accession>
<feature type="transmembrane region" description="Helical" evidence="9">
    <location>
        <begin position="284"/>
        <end position="309"/>
    </location>
</feature>
<evidence type="ECO:0000313" key="10">
    <source>
        <dbReference type="EMBL" id="NII39912.1"/>
    </source>
</evidence>
<feature type="transmembrane region" description="Helical" evidence="9">
    <location>
        <begin position="232"/>
        <end position="253"/>
    </location>
</feature>
<dbReference type="RefSeq" id="WP_166779039.1">
    <property type="nucleotide sequence ID" value="NZ_JAAOYO010000001.1"/>
</dbReference>
<evidence type="ECO:0000256" key="3">
    <source>
        <dbReference type="ARBA" id="ARBA00022676"/>
    </source>
</evidence>
<keyword evidence="11" id="KW-1185">Reference proteome</keyword>
<comment type="subcellular location">
    <subcellularLocation>
        <location evidence="1">Cell membrane</location>
        <topology evidence="1">Multi-pass membrane protein</topology>
    </subcellularLocation>
</comment>
<keyword evidence="2" id="KW-1003">Cell membrane</keyword>
<evidence type="ECO:0000256" key="9">
    <source>
        <dbReference type="SAM" id="Phobius"/>
    </source>
</evidence>
<feature type="transmembrane region" description="Helical" evidence="9">
    <location>
        <begin position="372"/>
        <end position="389"/>
    </location>
</feature>
<organism evidence="10 11">
    <name type="scientific">Curtobacterium salicis</name>
    <dbReference type="NCBI Taxonomy" id="1779862"/>
    <lineage>
        <taxon>Bacteria</taxon>
        <taxon>Bacillati</taxon>
        <taxon>Actinomycetota</taxon>
        <taxon>Actinomycetes</taxon>
        <taxon>Micrococcales</taxon>
        <taxon>Microbacteriaceae</taxon>
        <taxon>Curtobacterium</taxon>
    </lineage>
</organism>
<keyword evidence="3 10" id="KW-0328">Glycosyltransferase</keyword>
<dbReference type="PANTHER" id="PTHR33908:SF3">
    <property type="entry name" value="UNDECAPRENYL PHOSPHATE-ALPHA-4-AMINO-4-DEOXY-L-ARABINOSE ARABINOSYL TRANSFERASE"/>
    <property type="match status" value="1"/>
</dbReference>
<evidence type="ECO:0000256" key="5">
    <source>
        <dbReference type="ARBA" id="ARBA00022692"/>
    </source>
</evidence>
<evidence type="ECO:0000313" key="11">
    <source>
        <dbReference type="Proteomes" id="UP001318300"/>
    </source>
</evidence>
<dbReference type="GO" id="GO:0016757">
    <property type="term" value="F:glycosyltransferase activity"/>
    <property type="evidence" value="ECO:0007669"/>
    <property type="project" value="UniProtKB-KW"/>
</dbReference>
<keyword evidence="4 10" id="KW-0808">Transferase</keyword>
<feature type="transmembrane region" description="Helical" evidence="9">
    <location>
        <begin position="155"/>
        <end position="173"/>
    </location>
</feature>
<evidence type="ECO:0000256" key="6">
    <source>
        <dbReference type="ARBA" id="ARBA00022989"/>
    </source>
</evidence>
<feature type="transmembrane region" description="Helical" evidence="9">
    <location>
        <begin position="185"/>
        <end position="211"/>
    </location>
</feature>